<feature type="region of interest" description="Disordered" evidence="1">
    <location>
        <begin position="30"/>
        <end position="57"/>
    </location>
</feature>
<evidence type="ECO:0000313" key="5">
    <source>
        <dbReference type="Proteomes" id="UP000265962"/>
    </source>
</evidence>
<evidence type="ECO:0000256" key="1">
    <source>
        <dbReference type="SAM" id="MobiDB-lite"/>
    </source>
</evidence>
<evidence type="ECO:0000313" key="4">
    <source>
        <dbReference type="EMBL" id="SPF68465.1"/>
    </source>
</evidence>
<evidence type="ECO:0000256" key="2">
    <source>
        <dbReference type="SAM" id="Phobius"/>
    </source>
</evidence>
<name>A0A375I5C6_9ACTN</name>
<feature type="chain" id="PRO_5016879285" evidence="3">
    <location>
        <begin position="27"/>
        <end position="103"/>
    </location>
</feature>
<protein>
    <submittedName>
        <fullName evidence="4">Uncharacterized protein</fullName>
    </submittedName>
</protein>
<keyword evidence="5" id="KW-1185">Reference proteome</keyword>
<dbReference type="AlphaFoldDB" id="A0A375I5C6"/>
<keyword evidence="2" id="KW-0472">Membrane</keyword>
<keyword evidence="2" id="KW-1133">Transmembrane helix</keyword>
<proteinExistence type="predicted"/>
<feature type="signal peptide" evidence="3">
    <location>
        <begin position="1"/>
        <end position="26"/>
    </location>
</feature>
<organism evidence="4 5">
    <name type="scientific">Propionibacterium ruminifibrarum</name>
    <dbReference type="NCBI Taxonomy" id="1962131"/>
    <lineage>
        <taxon>Bacteria</taxon>
        <taxon>Bacillati</taxon>
        <taxon>Actinomycetota</taxon>
        <taxon>Actinomycetes</taxon>
        <taxon>Propionibacteriales</taxon>
        <taxon>Propionibacteriaceae</taxon>
        <taxon>Propionibacterium</taxon>
    </lineage>
</organism>
<evidence type="ECO:0000256" key="3">
    <source>
        <dbReference type="SAM" id="SignalP"/>
    </source>
</evidence>
<gene>
    <name evidence="4" type="ORF">PROPJV5_1443</name>
</gene>
<keyword evidence="2" id="KW-0812">Transmembrane</keyword>
<reference evidence="5" key="1">
    <citation type="submission" date="2018-02" db="EMBL/GenBank/DDBJ databases">
        <authorList>
            <person name="Hornung B."/>
        </authorList>
    </citation>
    <scope>NUCLEOTIDE SEQUENCE [LARGE SCALE GENOMIC DNA]</scope>
</reference>
<sequence>MRRRVRAALVGIVLALGLLVPAPVVADPVPAEPVPQATSTATGTADGQAASQAAGSDTAAESTVAGGSLSRKKTIAALVLSFVVALVAAIFVLRRSAQDNRLG</sequence>
<dbReference type="Proteomes" id="UP000265962">
    <property type="component" value="Unassembled WGS sequence"/>
</dbReference>
<accession>A0A375I5C6</accession>
<feature type="transmembrane region" description="Helical" evidence="2">
    <location>
        <begin position="75"/>
        <end position="93"/>
    </location>
</feature>
<keyword evidence="3" id="KW-0732">Signal</keyword>
<dbReference type="EMBL" id="OMOH01000005">
    <property type="protein sequence ID" value="SPF68465.1"/>
    <property type="molecule type" value="Genomic_DNA"/>
</dbReference>